<dbReference type="RefSeq" id="WP_188826605.1">
    <property type="nucleotide sequence ID" value="NZ_BMHH01000071.1"/>
</dbReference>
<proteinExistence type="predicted"/>
<keyword evidence="2" id="KW-1185">Reference proteome</keyword>
<evidence type="ECO:0008006" key="3">
    <source>
        <dbReference type="Google" id="ProtNLM"/>
    </source>
</evidence>
<dbReference type="AlphaFoldDB" id="A0A916SSI6"/>
<dbReference type="Proteomes" id="UP000646478">
    <property type="component" value="Unassembled WGS sequence"/>
</dbReference>
<gene>
    <name evidence="1" type="ORF">GCM10011491_47060</name>
</gene>
<name>A0A916SSI6_9HYPH</name>
<dbReference type="EMBL" id="BMHH01000071">
    <property type="protein sequence ID" value="GGB14079.1"/>
    <property type="molecule type" value="Genomic_DNA"/>
</dbReference>
<organism evidence="1 2">
    <name type="scientific">Brucella endophytica</name>
    <dbReference type="NCBI Taxonomy" id="1963359"/>
    <lineage>
        <taxon>Bacteria</taxon>
        <taxon>Pseudomonadati</taxon>
        <taxon>Pseudomonadota</taxon>
        <taxon>Alphaproteobacteria</taxon>
        <taxon>Hyphomicrobiales</taxon>
        <taxon>Brucellaceae</taxon>
        <taxon>Brucella/Ochrobactrum group</taxon>
        <taxon>Brucella</taxon>
    </lineage>
</organism>
<dbReference type="NCBIfam" id="NF005679">
    <property type="entry name" value="PRK07475.1"/>
    <property type="match status" value="1"/>
</dbReference>
<accession>A0A916SSI6</accession>
<evidence type="ECO:0000313" key="2">
    <source>
        <dbReference type="Proteomes" id="UP000646478"/>
    </source>
</evidence>
<comment type="caution">
    <text evidence="1">The sequence shown here is derived from an EMBL/GenBank/DDBJ whole genome shotgun (WGS) entry which is preliminary data.</text>
</comment>
<reference evidence="1" key="2">
    <citation type="submission" date="2020-09" db="EMBL/GenBank/DDBJ databases">
        <authorList>
            <person name="Sun Q."/>
            <person name="Zhou Y."/>
        </authorList>
    </citation>
    <scope>NUCLEOTIDE SEQUENCE</scope>
    <source>
        <strain evidence="1">CGMCC 1.15082</strain>
    </source>
</reference>
<evidence type="ECO:0000313" key="1">
    <source>
        <dbReference type="EMBL" id="GGB14079.1"/>
    </source>
</evidence>
<sequence length="239" mass="25051">MKAQGGKSVYGASVGILMLEARFPRIPGDMGNATTWPFPVHYKVVRGASPDRVVCKGAEGLLPTFIAAARELVDDGVDGVTTNCGFLSLFQEELTAALPVPVATSSLMQVAMVNRLLSPGRRAGILTISASTLTPAHLAKAGVPEGTPIGTTEGGREFTRAILSNAMELDVAAARADNIEAAQALAAAHPDLGALVLECTNMVPYAADIREATGLPTFSIETFVRWFQAALVPRRYGAS</sequence>
<reference evidence="1" key="1">
    <citation type="journal article" date="2014" name="Int. J. Syst. Evol. Microbiol.">
        <title>Complete genome sequence of Corynebacterium casei LMG S-19264T (=DSM 44701T), isolated from a smear-ripened cheese.</title>
        <authorList>
            <consortium name="US DOE Joint Genome Institute (JGI-PGF)"/>
            <person name="Walter F."/>
            <person name="Albersmeier A."/>
            <person name="Kalinowski J."/>
            <person name="Ruckert C."/>
        </authorList>
    </citation>
    <scope>NUCLEOTIDE SEQUENCE</scope>
    <source>
        <strain evidence="1">CGMCC 1.15082</strain>
    </source>
</reference>
<protein>
    <recommendedName>
        <fullName evidence="3">Aspartate/glutamate racemase family protein</fullName>
    </recommendedName>
</protein>